<proteinExistence type="predicted"/>
<protein>
    <submittedName>
        <fullName evidence="2">Uncharacterized protein</fullName>
    </submittedName>
</protein>
<keyword evidence="3" id="KW-1185">Reference proteome</keyword>
<feature type="transmembrane region" description="Helical" evidence="1">
    <location>
        <begin position="45"/>
        <end position="71"/>
    </location>
</feature>
<evidence type="ECO:0000313" key="3">
    <source>
        <dbReference type="Proteomes" id="UP000322873"/>
    </source>
</evidence>
<keyword evidence="1" id="KW-0472">Membrane</keyword>
<dbReference type="EMBL" id="VICG01000005">
    <property type="protein sequence ID" value="KAA8571440.1"/>
    <property type="molecule type" value="Genomic_DNA"/>
</dbReference>
<dbReference type="AlphaFoldDB" id="A0A5M9JS58"/>
<gene>
    <name evidence="2" type="ORF">EYC84_001441</name>
</gene>
<dbReference type="Proteomes" id="UP000322873">
    <property type="component" value="Unassembled WGS sequence"/>
</dbReference>
<accession>A0A5M9JS58</accession>
<comment type="caution">
    <text evidence="2">The sequence shown here is derived from an EMBL/GenBank/DDBJ whole genome shotgun (WGS) entry which is preliminary data.</text>
</comment>
<organism evidence="2 3">
    <name type="scientific">Monilinia fructicola</name>
    <name type="common">Brown rot fungus</name>
    <name type="synonym">Ciboria fructicola</name>
    <dbReference type="NCBI Taxonomy" id="38448"/>
    <lineage>
        <taxon>Eukaryota</taxon>
        <taxon>Fungi</taxon>
        <taxon>Dikarya</taxon>
        <taxon>Ascomycota</taxon>
        <taxon>Pezizomycotina</taxon>
        <taxon>Leotiomycetes</taxon>
        <taxon>Helotiales</taxon>
        <taxon>Sclerotiniaceae</taxon>
        <taxon>Monilinia</taxon>
    </lineage>
</organism>
<sequence>MEQNPADVVSESKESGGIPVIESIDLNFADTEEAFNLVRGWPLNFLMMSLSIALFLANAKAIITYTALLFITNDSKEFRNSARIITPYLITYRDM</sequence>
<evidence type="ECO:0000256" key="1">
    <source>
        <dbReference type="SAM" id="Phobius"/>
    </source>
</evidence>
<reference evidence="2 3" key="1">
    <citation type="submission" date="2019-06" db="EMBL/GenBank/DDBJ databases">
        <title>Genome Sequence of the Brown Rot Fungal Pathogen Monilinia fructicola.</title>
        <authorList>
            <person name="De Miccolis Angelini R.M."/>
            <person name="Landi L."/>
            <person name="Abate D."/>
            <person name="Pollastro S."/>
            <person name="Romanazzi G."/>
            <person name="Faretra F."/>
        </authorList>
    </citation>
    <scope>NUCLEOTIDE SEQUENCE [LARGE SCALE GENOMIC DNA]</scope>
    <source>
        <strain evidence="2 3">Mfrc123</strain>
    </source>
</reference>
<name>A0A5M9JS58_MONFR</name>
<evidence type="ECO:0000313" key="2">
    <source>
        <dbReference type="EMBL" id="KAA8571440.1"/>
    </source>
</evidence>
<keyword evidence="1" id="KW-1133">Transmembrane helix</keyword>
<keyword evidence="1" id="KW-0812">Transmembrane</keyword>